<accession>A0A448ZWL5</accession>
<dbReference type="GO" id="GO:0004519">
    <property type="term" value="F:endonuclease activity"/>
    <property type="evidence" value="ECO:0007669"/>
    <property type="project" value="InterPro"/>
</dbReference>
<dbReference type="EMBL" id="LR214940">
    <property type="protein sequence ID" value="VEU55677.1"/>
    <property type="molecule type" value="Genomic_DNA"/>
</dbReference>
<dbReference type="GO" id="GO:0008270">
    <property type="term" value="F:zinc ion binding"/>
    <property type="evidence" value="ECO:0007669"/>
    <property type="project" value="InterPro"/>
</dbReference>
<proteinExistence type="predicted"/>
<reference evidence="2 3" key="1">
    <citation type="submission" date="2019-01" db="EMBL/GenBank/DDBJ databases">
        <authorList>
            <consortium name="Pathogen Informatics"/>
        </authorList>
    </citation>
    <scope>NUCLEOTIDE SEQUENCE [LARGE SCALE GENOMIC DNA]</scope>
    <source>
        <strain evidence="2 3">NCTC10112</strain>
    </source>
</reference>
<evidence type="ECO:0000313" key="2">
    <source>
        <dbReference type="EMBL" id="VEU55677.1"/>
    </source>
</evidence>
<dbReference type="Proteomes" id="UP000290482">
    <property type="component" value="Chromosome"/>
</dbReference>
<evidence type="ECO:0000259" key="1">
    <source>
        <dbReference type="Pfam" id="PF01844"/>
    </source>
</evidence>
<dbReference type="GO" id="GO:0003676">
    <property type="term" value="F:nucleic acid binding"/>
    <property type="evidence" value="ECO:0007669"/>
    <property type="project" value="InterPro"/>
</dbReference>
<organism evidence="2 3">
    <name type="scientific">Metamycoplasma orale</name>
    <name type="common">Mycoplasma orale</name>
    <dbReference type="NCBI Taxonomy" id="2121"/>
    <lineage>
        <taxon>Bacteria</taxon>
        <taxon>Bacillati</taxon>
        <taxon>Mycoplasmatota</taxon>
        <taxon>Mycoplasmoidales</taxon>
        <taxon>Metamycoplasmataceae</taxon>
        <taxon>Metamycoplasma</taxon>
    </lineage>
</organism>
<dbReference type="CDD" id="cd00085">
    <property type="entry name" value="HNHc"/>
    <property type="match status" value="1"/>
</dbReference>
<dbReference type="AlphaFoldDB" id="A0A448ZWL5"/>
<evidence type="ECO:0000313" key="3">
    <source>
        <dbReference type="Proteomes" id="UP000290482"/>
    </source>
</evidence>
<dbReference type="OrthoDB" id="398920at2"/>
<dbReference type="REBASE" id="298222">
    <property type="entry name" value="Mor10112ORF361P"/>
</dbReference>
<name>A0A448ZWL5_METOS</name>
<dbReference type="RefSeq" id="WP_022936287.1">
    <property type="nucleotide sequence ID" value="NZ_LR214940.1"/>
</dbReference>
<feature type="domain" description="HNH" evidence="1">
    <location>
        <begin position="254"/>
        <end position="291"/>
    </location>
</feature>
<gene>
    <name evidence="2" type="ORF">NCTC10112_00358</name>
</gene>
<dbReference type="InterPro" id="IPR003615">
    <property type="entry name" value="HNH_nuc"/>
</dbReference>
<dbReference type="Pfam" id="PF01844">
    <property type="entry name" value="HNH"/>
    <property type="match status" value="1"/>
</dbReference>
<sequence length="344" mass="41476">MNIFFLNTTLWKTIFIVENDLKLTTEQFFSKLYFYLYNSELFSSKTINNENIKMFIRGFFETRGSIDFKLNYLSSDYFYSNRLEFNKCLIFTNYFNISLAFLNINFRQLQNDYVENKNQRNTQIRIRLDWFLKNIGIINDYKANILKTKFKYINYFEKNNITYFNFPDKNVSNSNTFLERIQFFVTYISGRDIDKNEVKKLRQELKFEDIPNESEQSKRDRALVESIIRTKSDKCSGCFQKYDINTRSFKWAKNNNYYFEVHHNIALSNDYNSLDVPDNLVKLCPICHKCLKKNVGFKCEQMEIIKSILNSEKEVKEFAFNYFGLESCKENENFLIERIWLCLK</sequence>
<protein>
    <recommendedName>
        <fullName evidence="1">HNH domain-containing protein</fullName>
    </recommendedName>
</protein>
<keyword evidence="3" id="KW-1185">Reference proteome</keyword>
<dbReference type="KEGG" id="mob:NCTC10112_00358"/>
<dbReference type="InterPro" id="IPR002711">
    <property type="entry name" value="HNH"/>
</dbReference>